<keyword evidence="1" id="KW-0732">Signal</keyword>
<evidence type="ECO:0000313" key="2">
    <source>
        <dbReference type="Proteomes" id="UP000695000"/>
    </source>
</evidence>
<feature type="chain" id="PRO_5046057280" evidence="1">
    <location>
        <begin position="17"/>
        <end position="137"/>
    </location>
</feature>
<organism evidence="2 3">
    <name type="scientific">Nicrophorus vespilloides</name>
    <name type="common">Boreal carrion beetle</name>
    <dbReference type="NCBI Taxonomy" id="110193"/>
    <lineage>
        <taxon>Eukaryota</taxon>
        <taxon>Metazoa</taxon>
        <taxon>Ecdysozoa</taxon>
        <taxon>Arthropoda</taxon>
        <taxon>Hexapoda</taxon>
        <taxon>Insecta</taxon>
        <taxon>Pterygota</taxon>
        <taxon>Neoptera</taxon>
        <taxon>Endopterygota</taxon>
        <taxon>Coleoptera</taxon>
        <taxon>Polyphaga</taxon>
        <taxon>Staphyliniformia</taxon>
        <taxon>Silphidae</taxon>
        <taxon>Nicrophorinae</taxon>
        <taxon>Nicrophorus</taxon>
    </lineage>
</organism>
<evidence type="ECO:0000313" key="3">
    <source>
        <dbReference type="RefSeq" id="XP_017770183.1"/>
    </source>
</evidence>
<feature type="signal peptide" evidence="1">
    <location>
        <begin position="1"/>
        <end position="16"/>
    </location>
</feature>
<keyword evidence="2" id="KW-1185">Reference proteome</keyword>
<protein>
    <submittedName>
        <fullName evidence="3">Uncharacterized protein LOC108557947</fullName>
    </submittedName>
</protein>
<gene>
    <name evidence="3" type="primary">LOC108557947</name>
</gene>
<reference evidence="3" key="1">
    <citation type="submission" date="2025-08" db="UniProtKB">
        <authorList>
            <consortium name="RefSeq"/>
        </authorList>
    </citation>
    <scope>IDENTIFICATION</scope>
    <source>
        <tissue evidence="3">Whole Larva</tissue>
    </source>
</reference>
<dbReference type="GeneID" id="108557947"/>
<proteinExistence type="predicted"/>
<name>A0ABM1M6I3_NICVS</name>
<dbReference type="RefSeq" id="XP_017770183.1">
    <property type="nucleotide sequence ID" value="XM_017914694.1"/>
</dbReference>
<dbReference type="Proteomes" id="UP000695000">
    <property type="component" value="Unplaced"/>
</dbReference>
<sequence>MKSVLSLLVILGLSSGQYYNRYDSFRPSPVDLLANTQNNYDDYLNDGSSSTEYNFPSFGMNPPPIPVFDKPLFAAAEYPYPAATSGQIDNYNKAIQQAQEEDHQELLDSLQEQSFGRNYVDVKLGRAQNNLQYQYTY</sequence>
<accession>A0ABM1M6I3</accession>
<evidence type="ECO:0000256" key="1">
    <source>
        <dbReference type="SAM" id="SignalP"/>
    </source>
</evidence>